<dbReference type="Gene3D" id="1.10.3210.10">
    <property type="entry name" value="Hypothetical protein af1432"/>
    <property type="match status" value="1"/>
</dbReference>
<name>A0ABR4Z2A9_9MYCO</name>
<dbReference type="PIRSF" id="PIRSF035170">
    <property type="entry name" value="HD_phosphohydro"/>
    <property type="match status" value="1"/>
</dbReference>
<sequence length="195" mass="21699">MAAHLTEALREDLLARWSESHRRHHNVAHLREVLDAIGTLADDGLHFDREAVELAAWFHDAIYDIGRDDNEDRSAMLARQLLDGSADREEVARLVLATKSHKVDAGDVNAAVLSDADLSVLGAPAARYRQYADAVRDEYAAVPDDVFRSARARVLAALLDGPIFHTAPGLQRWEEQARRNVTGEITELTMPDPQF</sequence>
<dbReference type="SUPFAM" id="SSF109604">
    <property type="entry name" value="HD-domain/PDEase-like"/>
    <property type="match status" value="1"/>
</dbReference>
<dbReference type="RefSeq" id="WP_039312817.1">
    <property type="nucleotide sequence ID" value="NZ_JTLZ01000001.1"/>
</dbReference>
<keyword evidence="2" id="KW-1185">Reference proteome</keyword>
<evidence type="ECO:0008006" key="3">
    <source>
        <dbReference type="Google" id="ProtNLM"/>
    </source>
</evidence>
<protein>
    <recommendedName>
        <fullName evidence="3">Metal-dependent phosphohydrolase</fullName>
    </recommendedName>
</protein>
<dbReference type="Proteomes" id="UP000031004">
    <property type="component" value="Unassembled WGS sequence"/>
</dbReference>
<evidence type="ECO:0000313" key="2">
    <source>
        <dbReference type="Proteomes" id="UP000031004"/>
    </source>
</evidence>
<dbReference type="InterPro" id="IPR009218">
    <property type="entry name" value="HD_phosphohydro"/>
</dbReference>
<dbReference type="EMBL" id="JTLZ01000001">
    <property type="protein sequence ID" value="KHO28093.1"/>
    <property type="molecule type" value="Genomic_DNA"/>
</dbReference>
<comment type="caution">
    <text evidence="1">The sequence shown here is derived from an EMBL/GenBank/DDBJ whole genome shotgun (WGS) entry which is preliminary data.</text>
</comment>
<dbReference type="PANTHER" id="PTHR21174:SF0">
    <property type="entry name" value="HD PHOSPHOHYDROLASE FAMILY PROTEIN-RELATED"/>
    <property type="match status" value="1"/>
</dbReference>
<dbReference type="PANTHER" id="PTHR21174">
    <property type="match status" value="1"/>
</dbReference>
<accession>A0ABR4Z2A9</accession>
<proteinExistence type="predicted"/>
<gene>
    <name evidence="1" type="ORF">QQ44_00530</name>
</gene>
<evidence type="ECO:0000313" key="1">
    <source>
        <dbReference type="EMBL" id="KHO28093.1"/>
    </source>
</evidence>
<reference evidence="1 2" key="1">
    <citation type="submission" date="2014-11" db="EMBL/GenBank/DDBJ databases">
        <title>Mycobacterium setense Manresensis Genome.</title>
        <authorList>
            <person name="Rech G."/>
            <person name="Sumoy L."/>
        </authorList>
    </citation>
    <scope>NUCLEOTIDE SEQUENCE [LARGE SCALE GENOMIC DNA]</scope>
    <source>
        <strain evidence="1 2">Manresensis</strain>
    </source>
</reference>
<organism evidence="1 2">
    <name type="scientific">Mycolicibacterium setense</name>
    <dbReference type="NCBI Taxonomy" id="431269"/>
    <lineage>
        <taxon>Bacteria</taxon>
        <taxon>Bacillati</taxon>
        <taxon>Actinomycetota</taxon>
        <taxon>Actinomycetes</taxon>
        <taxon>Mycobacteriales</taxon>
        <taxon>Mycobacteriaceae</taxon>
        <taxon>Mycolicibacterium</taxon>
    </lineage>
</organism>